<feature type="chain" id="PRO_5042076006" evidence="3">
    <location>
        <begin position="21"/>
        <end position="416"/>
    </location>
</feature>
<organism evidence="5 6">
    <name type="scientific">Mycena rosella</name>
    <name type="common">Pink bonnet</name>
    <name type="synonym">Agaricus rosellus</name>
    <dbReference type="NCBI Taxonomy" id="1033263"/>
    <lineage>
        <taxon>Eukaryota</taxon>
        <taxon>Fungi</taxon>
        <taxon>Dikarya</taxon>
        <taxon>Basidiomycota</taxon>
        <taxon>Agaricomycotina</taxon>
        <taxon>Agaricomycetes</taxon>
        <taxon>Agaricomycetidae</taxon>
        <taxon>Agaricales</taxon>
        <taxon>Marasmiineae</taxon>
        <taxon>Mycenaceae</taxon>
        <taxon>Mycena</taxon>
    </lineage>
</organism>
<dbReference type="Proteomes" id="UP001221757">
    <property type="component" value="Unassembled WGS sequence"/>
</dbReference>
<evidence type="ECO:0000259" key="4">
    <source>
        <dbReference type="Pfam" id="PF00884"/>
    </source>
</evidence>
<evidence type="ECO:0000256" key="1">
    <source>
        <dbReference type="ARBA" id="ARBA00008779"/>
    </source>
</evidence>
<gene>
    <name evidence="5" type="ORF">B0H17DRAFT_1219202</name>
</gene>
<reference evidence="5" key="1">
    <citation type="submission" date="2023-03" db="EMBL/GenBank/DDBJ databases">
        <title>Massive genome expansion in bonnet fungi (Mycena s.s.) driven by repeated elements and novel gene families across ecological guilds.</title>
        <authorList>
            <consortium name="Lawrence Berkeley National Laboratory"/>
            <person name="Harder C.B."/>
            <person name="Miyauchi S."/>
            <person name="Viragh M."/>
            <person name="Kuo A."/>
            <person name="Thoen E."/>
            <person name="Andreopoulos B."/>
            <person name="Lu D."/>
            <person name="Skrede I."/>
            <person name="Drula E."/>
            <person name="Henrissat B."/>
            <person name="Morin E."/>
            <person name="Kohler A."/>
            <person name="Barry K."/>
            <person name="LaButti K."/>
            <person name="Morin E."/>
            <person name="Salamov A."/>
            <person name="Lipzen A."/>
            <person name="Mereny Z."/>
            <person name="Hegedus B."/>
            <person name="Baldrian P."/>
            <person name="Stursova M."/>
            <person name="Weitz H."/>
            <person name="Taylor A."/>
            <person name="Grigoriev I.V."/>
            <person name="Nagy L.G."/>
            <person name="Martin F."/>
            <person name="Kauserud H."/>
        </authorList>
    </citation>
    <scope>NUCLEOTIDE SEQUENCE</scope>
    <source>
        <strain evidence="5">CBHHK067</strain>
    </source>
</reference>
<comment type="caution">
    <text evidence="5">The sequence shown here is derived from an EMBL/GenBank/DDBJ whole genome shotgun (WGS) entry which is preliminary data.</text>
</comment>
<dbReference type="SUPFAM" id="SSF53649">
    <property type="entry name" value="Alkaline phosphatase-like"/>
    <property type="match status" value="1"/>
</dbReference>
<comment type="similarity">
    <text evidence="1">Belongs to the sulfatase family.</text>
</comment>
<protein>
    <submittedName>
        <fullName evidence="5">Alkaline-phosphatase-like protein</fullName>
    </submittedName>
</protein>
<keyword evidence="6" id="KW-1185">Reference proteome</keyword>
<dbReference type="EMBL" id="JARKIE010000648">
    <property type="protein sequence ID" value="KAJ7622700.1"/>
    <property type="molecule type" value="Genomic_DNA"/>
</dbReference>
<dbReference type="GO" id="GO:0008449">
    <property type="term" value="F:N-acetylglucosamine-6-sulfatase activity"/>
    <property type="evidence" value="ECO:0007669"/>
    <property type="project" value="TreeGrafter"/>
</dbReference>
<dbReference type="PANTHER" id="PTHR43108:SF8">
    <property type="entry name" value="SD21168P"/>
    <property type="match status" value="1"/>
</dbReference>
<evidence type="ECO:0000313" key="5">
    <source>
        <dbReference type="EMBL" id="KAJ7622700.1"/>
    </source>
</evidence>
<evidence type="ECO:0000256" key="3">
    <source>
        <dbReference type="SAM" id="SignalP"/>
    </source>
</evidence>
<evidence type="ECO:0000256" key="2">
    <source>
        <dbReference type="SAM" id="MobiDB-lite"/>
    </source>
</evidence>
<dbReference type="PANTHER" id="PTHR43108">
    <property type="entry name" value="N-ACETYLGLUCOSAMINE-6-SULFATASE FAMILY MEMBER"/>
    <property type="match status" value="1"/>
</dbReference>
<proteinExistence type="inferred from homology"/>
<feature type="region of interest" description="Disordered" evidence="2">
    <location>
        <begin position="270"/>
        <end position="297"/>
    </location>
</feature>
<dbReference type="Gene3D" id="3.40.720.10">
    <property type="entry name" value="Alkaline Phosphatase, subunit A"/>
    <property type="match status" value="1"/>
</dbReference>
<name>A0AAD7FJM8_MYCRO</name>
<evidence type="ECO:0000313" key="6">
    <source>
        <dbReference type="Proteomes" id="UP001221757"/>
    </source>
</evidence>
<dbReference type="AlphaFoldDB" id="A0AAD7FJM8"/>
<feature type="domain" description="Sulfatase N-terminal" evidence="4">
    <location>
        <begin position="99"/>
        <end position="218"/>
    </location>
</feature>
<sequence length="416" mass="44967">MESIVFAALATVLNVACVQAATAQQGFNVVLILTDDQDKFMDSMDYTPNVKALSTNVTNIAPPYGGYPKFIQEGLNGYFLLDLAMHTYMNSTWTKNMGEPGDAVAKDVPFFIPVAPITPHAQFIDTKALLPELDTDTVAYNDTFYVACLQLVAGIDEMIGNMVAQLDAVGLLESTHIVFSADNGYHIGQHRLQPGEACPIEEDYTVPLIICGPNVPAEQMHGLELRPEFDGAAIPLTAAQIYATSTDTSKAEHIDMEYWDFIDEANEGNSGPLCHSTTRTSPRALSEKGTTSTTLSGATTRDMNVDQYQMNNMLVGYTFDTAGDLTSTSGLSAVASSTAEVAVKRASVTDNIPQLVARLYALTMVLKSCKTDVCRKPWSVLHLQGDVKTLAEAMDSKFDGYLIALEGPQDVVPFSG</sequence>
<dbReference type="InterPro" id="IPR017850">
    <property type="entry name" value="Alkaline_phosphatase_core_sf"/>
</dbReference>
<accession>A0AAD7FJM8</accession>
<dbReference type="Pfam" id="PF00884">
    <property type="entry name" value="Sulfatase"/>
    <property type="match status" value="1"/>
</dbReference>
<feature type="signal peptide" evidence="3">
    <location>
        <begin position="1"/>
        <end position="20"/>
    </location>
</feature>
<dbReference type="GO" id="GO:0005539">
    <property type="term" value="F:glycosaminoglycan binding"/>
    <property type="evidence" value="ECO:0007669"/>
    <property type="project" value="TreeGrafter"/>
</dbReference>
<keyword evidence="3" id="KW-0732">Signal</keyword>
<dbReference type="InterPro" id="IPR000917">
    <property type="entry name" value="Sulfatase_N"/>
</dbReference>